<dbReference type="SUPFAM" id="SSF55469">
    <property type="entry name" value="FMN-dependent nitroreductase-like"/>
    <property type="match status" value="1"/>
</dbReference>
<gene>
    <name evidence="2" type="ORF">PEP31012_04606</name>
</gene>
<dbReference type="Pfam" id="PF00881">
    <property type="entry name" value="Nitroreductase"/>
    <property type="match status" value="1"/>
</dbReference>
<name>A0A5E4YMK5_9BURK</name>
<dbReference type="Gene3D" id="3.40.109.10">
    <property type="entry name" value="NADH Oxidase"/>
    <property type="match status" value="1"/>
</dbReference>
<evidence type="ECO:0000313" key="3">
    <source>
        <dbReference type="Proteomes" id="UP000400981"/>
    </source>
</evidence>
<organism evidence="2 3">
    <name type="scientific">Pandoraea eparura</name>
    <dbReference type="NCBI Taxonomy" id="2508291"/>
    <lineage>
        <taxon>Bacteria</taxon>
        <taxon>Pseudomonadati</taxon>
        <taxon>Pseudomonadota</taxon>
        <taxon>Betaproteobacteria</taxon>
        <taxon>Burkholderiales</taxon>
        <taxon>Burkholderiaceae</taxon>
        <taxon>Pandoraea</taxon>
    </lineage>
</organism>
<protein>
    <submittedName>
        <fullName evidence="2">Nitroreductase</fullName>
    </submittedName>
</protein>
<keyword evidence="3" id="KW-1185">Reference proteome</keyword>
<dbReference type="CDD" id="cd02142">
    <property type="entry name" value="McbC_SagB-like_oxidoreductase"/>
    <property type="match status" value="1"/>
</dbReference>
<dbReference type="InterPro" id="IPR000415">
    <property type="entry name" value="Nitroreductase-like"/>
</dbReference>
<reference evidence="2 3" key="1">
    <citation type="submission" date="2019-08" db="EMBL/GenBank/DDBJ databases">
        <authorList>
            <person name="Peeters C."/>
        </authorList>
    </citation>
    <scope>NUCLEOTIDE SEQUENCE [LARGE SCALE GENOMIC DNA]</scope>
    <source>
        <strain evidence="2 3">LMG 31012</strain>
    </source>
</reference>
<dbReference type="RefSeq" id="WP_150591547.1">
    <property type="nucleotide sequence ID" value="NZ_CABPSH010000022.1"/>
</dbReference>
<dbReference type="PANTHER" id="PTHR43745:SF2">
    <property type="entry name" value="NITROREDUCTASE MJ1384-RELATED"/>
    <property type="match status" value="1"/>
</dbReference>
<accession>A0A5E4YMK5</accession>
<dbReference type="InterPro" id="IPR052544">
    <property type="entry name" value="Bacteriocin_Proc_Enz"/>
</dbReference>
<dbReference type="AlphaFoldDB" id="A0A5E4YMK5"/>
<dbReference type="EMBL" id="CABPSH010000022">
    <property type="protein sequence ID" value="VVE49153.1"/>
    <property type="molecule type" value="Genomic_DNA"/>
</dbReference>
<dbReference type="GO" id="GO:0016491">
    <property type="term" value="F:oxidoreductase activity"/>
    <property type="evidence" value="ECO:0007669"/>
    <property type="project" value="InterPro"/>
</dbReference>
<dbReference type="NCBIfam" id="TIGR03605">
    <property type="entry name" value="antibiot_sagB"/>
    <property type="match status" value="1"/>
</dbReference>
<dbReference type="InterPro" id="IPR020051">
    <property type="entry name" value="SagB-type_dehydrogenase"/>
</dbReference>
<feature type="domain" description="Nitroreductase" evidence="1">
    <location>
        <begin position="137"/>
        <end position="329"/>
    </location>
</feature>
<dbReference type="Proteomes" id="UP000400981">
    <property type="component" value="Unassembled WGS sequence"/>
</dbReference>
<evidence type="ECO:0000313" key="2">
    <source>
        <dbReference type="EMBL" id="VVE49153.1"/>
    </source>
</evidence>
<dbReference type="InterPro" id="IPR029479">
    <property type="entry name" value="Nitroreductase"/>
</dbReference>
<dbReference type="OrthoDB" id="9802775at2"/>
<dbReference type="PANTHER" id="PTHR43745">
    <property type="entry name" value="NITROREDUCTASE MJ1384-RELATED"/>
    <property type="match status" value="1"/>
</dbReference>
<sequence>MTPATFLKILNGELVLWDYQNHKQYRIDVQHVSRLLELASGSEMHDDDIDREIAEAGLLSTLDPEGWGWDCLSRIFHLGTQVPATDQPPEETPYLGYVERCASIADRIPSNEVLRPGPLTHLPSPRLVTGSDFGSTLRERQTCRSFFNQSVGLQEVSDTLWATFGAVHGDSRSDLSDLGMRPVGYRRTSPSGGSMQPSEPYLVALNVAGLKQGVYHYRSIRHELSYIAQAPDAERICRILCNQTVAKDLAYGVFVTSRFDKLWWKYPHSRAYRVALMDVGCLVQTFQLVSTALGIQSWPTGYFIDSDANTLLGVDGINESALFFLGAGYGAGSVARDALVAMKLFTEGVGS</sequence>
<proteinExistence type="predicted"/>
<evidence type="ECO:0000259" key="1">
    <source>
        <dbReference type="Pfam" id="PF00881"/>
    </source>
</evidence>